<feature type="domain" description="Transposable element P transposase-like RNase H" evidence="1">
    <location>
        <begin position="2"/>
        <end position="35"/>
    </location>
</feature>
<dbReference type="Proteomes" id="UP001497382">
    <property type="component" value="Unassembled WGS sequence"/>
</dbReference>
<protein>
    <recommendedName>
        <fullName evidence="1">Transposable element P transposase-like RNase H domain-containing protein</fullName>
    </recommendedName>
</protein>
<dbReference type="InterPro" id="IPR048365">
    <property type="entry name" value="TNP-like_RNaseH_N"/>
</dbReference>
<evidence type="ECO:0000259" key="1">
    <source>
        <dbReference type="Pfam" id="PF21787"/>
    </source>
</evidence>
<comment type="caution">
    <text evidence="2">The sequence shown here is derived from an EMBL/GenBank/DDBJ whole genome shotgun (WGS) entry which is preliminary data.</text>
</comment>
<dbReference type="EMBL" id="CAXIEN010000149">
    <property type="protein sequence ID" value="CAL1281839.1"/>
    <property type="molecule type" value="Genomic_DNA"/>
</dbReference>
<sequence length="46" mass="5210">ETVHEVIEILHSCNLEVVSIVCDQGPINQGLFEELKITKKASFFHN</sequence>
<evidence type="ECO:0000313" key="3">
    <source>
        <dbReference type="Proteomes" id="UP001497382"/>
    </source>
</evidence>
<evidence type="ECO:0000313" key="2">
    <source>
        <dbReference type="EMBL" id="CAL1281839.1"/>
    </source>
</evidence>
<proteinExistence type="predicted"/>
<dbReference type="Pfam" id="PF21787">
    <property type="entry name" value="TNP-like_RNaseH_N"/>
    <property type="match status" value="1"/>
</dbReference>
<gene>
    <name evidence="2" type="ORF">LARSCL_LOCUS11810</name>
</gene>
<feature type="non-terminal residue" evidence="2">
    <location>
        <position position="1"/>
    </location>
</feature>
<accession>A0AAV2AFF1</accession>
<name>A0AAV2AFF1_9ARAC</name>
<reference evidence="2 3" key="1">
    <citation type="submission" date="2024-04" db="EMBL/GenBank/DDBJ databases">
        <authorList>
            <person name="Rising A."/>
            <person name="Reimegard J."/>
            <person name="Sonavane S."/>
            <person name="Akerstrom W."/>
            <person name="Nylinder S."/>
            <person name="Hedman E."/>
            <person name="Kallberg Y."/>
        </authorList>
    </citation>
    <scope>NUCLEOTIDE SEQUENCE [LARGE SCALE GENOMIC DNA]</scope>
</reference>
<organism evidence="2 3">
    <name type="scientific">Larinioides sclopetarius</name>
    <dbReference type="NCBI Taxonomy" id="280406"/>
    <lineage>
        <taxon>Eukaryota</taxon>
        <taxon>Metazoa</taxon>
        <taxon>Ecdysozoa</taxon>
        <taxon>Arthropoda</taxon>
        <taxon>Chelicerata</taxon>
        <taxon>Arachnida</taxon>
        <taxon>Araneae</taxon>
        <taxon>Araneomorphae</taxon>
        <taxon>Entelegynae</taxon>
        <taxon>Araneoidea</taxon>
        <taxon>Araneidae</taxon>
        <taxon>Larinioides</taxon>
    </lineage>
</organism>
<dbReference type="AlphaFoldDB" id="A0AAV2AFF1"/>
<keyword evidence="3" id="KW-1185">Reference proteome</keyword>